<proteinExistence type="predicted"/>
<dbReference type="SUPFAM" id="SSF46785">
    <property type="entry name" value="Winged helix' DNA-binding domain"/>
    <property type="match status" value="1"/>
</dbReference>
<reference evidence="3 4" key="1">
    <citation type="submission" date="2017-11" db="EMBL/GenBank/DDBJ databases">
        <title>Bacillus camelliae sp. nov., isolated from pu'er tea.</title>
        <authorList>
            <person name="Niu L."/>
        </authorList>
    </citation>
    <scope>NUCLEOTIDE SEQUENCE [LARGE SCALE GENOMIC DNA]</scope>
    <source>
        <strain evidence="3 4">7578-1</strain>
    </source>
</reference>
<keyword evidence="1" id="KW-0238">DNA-binding</keyword>
<evidence type="ECO:0000313" key="3">
    <source>
        <dbReference type="EMBL" id="PKR84629.1"/>
    </source>
</evidence>
<dbReference type="Proteomes" id="UP000233440">
    <property type="component" value="Unassembled WGS sequence"/>
</dbReference>
<dbReference type="PROSITE" id="PS50995">
    <property type="entry name" value="HTH_MARR_2"/>
    <property type="match status" value="1"/>
</dbReference>
<dbReference type="Gene3D" id="1.10.10.10">
    <property type="entry name" value="Winged helix-like DNA-binding domain superfamily/Winged helix DNA-binding domain"/>
    <property type="match status" value="1"/>
</dbReference>
<dbReference type="OrthoDB" id="162531at2"/>
<dbReference type="InterPro" id="IPR000835">
    <property type="entry name" value="HTH_MarR-typ"/>
</dbReference>
<dbReference type="Pfam" id="PF01047">
    <property type="entry name" value="MarR"/>
    <property type="match status" value="1"/>
</dbReference>
<gene>
    <name evidence="3" type="ORF">CWO92_13030</name>
</gene>
<evidence type="ECO:0000313" key="4">
    <source>
        <dbReference type="Proteomes" id="UP000233440"/>
    </source>
</evidence>
<evidence type="ECO:0000256" key="1">
    <source>
        <dbReference type="ARBA" id="ARBA00023125"/>
    </source>
</evidence>
<dbReference type="InterPro" id="IPR039422">
    <property type="entry name" value="MarR/SlyA-like"/>
</dbReference>
<dbReference type="PANTHER" id="PTHR33164">
    <property type="entry name" value="TRANSCRIPTIONAL REGULATOR, MARR FAMILY"/>
    <property type="match status" value="1"/>
</dbReference>
<dbReference type="InterPro" id="IPR036390">
    <property type="entry name" value="WH_DNA-bd_sf"/>
</dbReference>
<dbReference type="PANTHER" id="PTHR33164:SF106">
    <property type="entry name" value="TRANSCRIPTIONAL REGULATORY PROTEIN"/>
    <property type="match status" value="1"/>
</dbReference>
<dbReference type="InterPro" id="IPR036388">
    <property type="entry name" value="WH-like_DNA-bd_sf"/>
</dbReference>
<dbReference type="GO" id="GO:0006950">
    <property type="term" value="P:response to stress"/>
    <property type="evidence" value="ECO:0007669"/>
    <property type="project" value="TreeGrafter"/>
</dbReference>
<accession>A0A2N3LJA9</accession>
<dbReference type="AlphaFoldDB" id="A0A2N3LJA9"/>
<organism evidence="3 4">
    <name type="scientific">Heyndrickxia camelliae</name>
    <dbReference type="NCBI Taxonomy" id="1707093"/>
    <lineage>
        <taxon>Bacteria</taxon>
        <taxon>Bacillati</taxon>
        <taxon>Bacillota</taxon>
        <taxon>Bacilli</taxon>
        <taxon>Bacillales</taxon>
        <taxon>Bacillaceae</taxon>
        <taxon>Heyndrickxia</taxon>
    </lineage>
</organism>
<dbReference type="EMBL" id="PIQO01000009">
    <property type="protein sequence ID" value="PKR84629.1"/>
    <property type="molecule type" value="Genomic_DNA"/>
</dbReference>
<protein>
    <submittedName>
        <fullName evidence="3">Transcriptional regulator</fullName>
    </submittedName>
</protein>
<name>A0A2N3LJA9_9BACI</name>
<dbReference type="GO" id="GO:0003677">
    <property type="term" value="F:DNA binding"/>
    <property type="evidence" value="ECO:0007669"/>
    <property type="project" value="UniProtKB-KW"/>
</dbReference>
<sequence>MTDETGNTQELLSSLIQELRKFSTMNLFFMEAVASKLHLNATDLKCRDLLNYTGPVTAGRLAALTNLTTGAITGVIDRLEKAELVERVQDPEDRRRVIIQPISRRTQEIRRLFQPLNESVSELFKQYNEKELHIVLDILVGLNTLYPKESLKLSDNK</sequence>
<feature type="domain" description="HTH marR-type" evidence="2">
    <location>
        <begin position="8"/>
        <end position="144"/>
    </location>
</feature>
<dbReference type="SMART" id="SM00347">
    <property type="entry name" value="HTH_MARR"/>
    <property type="match status" value="1"/>
</dbReference>
<dbReference type="RefSeq" id="WP_101354653.1">
    <property type="nucleotide sequence ID" value="NZ_PIQO01000009.1"/>
</dbReference>
<dbReference type="GO" id="GO:0003700">
    <property type="term" value="F:DNA-binding transcription factor activity"/>
    <property type="evidence" value="ECO:0007669"/>
    <property type="project" value="InterPro"/>
</dbReference>
<evidence type="ECO:0000259" key="2">
    <source>
        <dbReference type="PROSITE" id="PS50995"/>
    </source>
</evidence>
<comment type="caution">
    <text evidence="3">The sequence shown here is derived from an EMBL/GenBank/DDBJ whole genome shotgun (WGS) entry which is preliminary data.</text>
</comment>
<keyword evidence="4" id="KW-1185">Reference proteome</keyword>